<dbReference type="AlphaFoldDB" id="A0AA96WNT4"/>
<evidence type="ECO:0000256" key="1">
    <source>
        <dbReference type="SAM" id="Phobius"/>
    </source>
</evidence>
<reference evidence="2" key="1">
    <citation type="submission" date="2020-05" db="EMBL/GenBank/DDBJ databases">
        <authorList>
            <person name="Zhu T."/>
            <person name="Keshari N."/>
            <person name="Lu X."/>
        </authorList>
    </citation>
    <scope>NUCLEOTIDE SEQUENCE</scope>
    <source>
        <strain evidence="2">NK1-12</strain>
    </source>
</reference>
<accession>A0AA96WNT4</accession>
<name>A0AA96WNT4_9CYAN</name>
<keyword evidence="1" id="KW-0812">Transmembrane</keyword>
<feature type="transmembrane region" description="Helical" evidence="1">
    <location>
        <begin position="45"/>
        <end position="63"/>
    </location>
</feature>
<gene>
    <name evidence="2" type="ORF">HJG54_26775</name>
</gene>
<protein>
    <submittedName>
        <fullName evidence="2">Uncharacterized protein</fullName>
    </submittedName>
</protein>
<dbReference type="RefSeq" id="WP_316432265.1">
    <property type="nucleotide sequence ID" value="NZ_CP053586.1"/>
</dbReference>
<evidence type="ECO:0000313" key="2">
    <source>
        <dbReference type="EMBL" id="WNZ26076.1"/>
    </source>
</evidence>
<sequence>MNINNNVFSLIRKTLLRAKDKVARSSEIICDFLKKRKKLYRRHEHTIQFILIALIALLVVANVQKEQKISIRWLAERKDALAALNSIVTIVLLLIGSTFSYYRFFYGQTLAIRLELLLDVSVHGPPEESPFQLHVICLTVKNIGSFSLWNPVVKLTVVPHVGGTSSDVGRTNSPKYEITMSPWSQDSSTSVSADPTISDPMILIASGETAPFFAQREILKEVWAVTYIVRLEAGNGTVWSTSKTVSNKTTNESDKQKR</sequence>
<dbReference type="EMBL" id="CP053586">
    <property type="protein sequence ID" value="WNZ26076.1"/>
    <property type="molecule type" value="Genomic_DNA"/>
</dbReference>
<keyword evidence="1" id="KW-1133">Transmembrane helix</keyword>
<feature type="transmembrane region" description="Helical" evidence="1">
    <location>
        <begin position="83"/>
        <end position="104"/>
    </location>
</feature>
<organism evidence="2">
    <name type="scientific">Leptolyngbya sp. NK1-12</name>
    <dbReference type="NCBI Taxonomy" id="2547451"/>
    <lineage>
        <taxon>Bacteria</taxon>
        <taxon>Bacillati</taxon>
        <taxon>Cyanobacteriota</taxon>
        <taxon>Cyanophyceae</taxon>
        <taxon>Leptolyngbyales</taxon>
        <taxon>Leptolyngbyaceae</taxon>
        <taxon>Leptolyngbya group</taxon>
        <taxon>Leptolyngbya</taxon>
    </lineage>
</organism>
<proteinExistence type="predicted"/>
<keyword evidence="1" id="KW-0472">Membrane</keyword>